<feature type="domain" description="C5a peptidase/Subtilisin-like protease SBT2-like Fn3-like" evidence="8">
    <location>
        <begin position="108"/>
        <end position="216"/>
    </location>
</feature>
<dbReference type="InterPro" id="IPR023828">
    <property type="entry name" value="Peptidase_S8_Ser-AS"/>
</dbReference>
<keyword evidence="3" id="KW-0732">Signal</keyword>
<dbReference type="PROSITE" id="PS00138">
    <property type="entry name" value="SUBTILASE_SER"/>
    <property type="match status" value="1"/>
</dbReference>
<dbReference type="GO" id="GO:0004252">
    <property type="term" value="F:serine-type endopeptidase activity"/>
    <property type="evidence" value="ECO:0007669"/>
    <property type="project" value="InterPro"/>
</dbReference>
<dbReference type="InterPro" id="IPR036852">
    <property type="entry name" value="Peptidase_S8/S53_dom_sf"/>
</dbReference>
<keyword evidence="4" id="KW-0378">Hydrolase</keyword>
<dbReference type="InterPro" id="IPR010435">
    <property type="entry name" value="C5a/SBT2-like_Fn3"/>
</dbReference>
<dbReference type="STRING" id="933852.A0A0C3BED9"/>
<dbReference type="HOGENOM" id="CLU_003559_4_1_1"/>
<dbReference type="Proteomes" id="UP000054097">
    <property type="component" value="Unassembled WGS sequence"/>
</dbReference>
<evidence type="ECO:0000313" key="10">
    <source>
        <dbReference type="Proteomes" id="UP000054097"/>
    </source>
</evidence>
<evidence type="ECO:0000256" key="5">
    <source>
        <dbReference type="ARBA" id="ARBA00022825"/>
    </source>
</evidence>
<evidence type="ECO:0000256" key="1">
    <source>
        <dbReference type="ARBA" id="ARBA00011073"/>
    </source>
</evidence>
<dbReference type="AlphaFoldDB" id="A0A0C3BED9"/>
<evidence type="ECO:0008006" key="11">
    <source>
        <dbReference type="Google" id="ProtNLM"/>
    </source>
</evidence>
<reference evidence="10" key="2">
    <citation type="submission" date="2015-01" db="EMBL/GenBank/DDBJ databases">
        <title>Evolutionary Origins and Diversification of the Mycorrhizal Mutualists.</title>
        <authorList>
            <consortium name="DOE Joint Genome Institute"/>
            <consortium name="Mycorrhizal Genomics Consortium"/>
            <person name="Kohler A."/>
            <person name="Kuo A."/>
            <person name="Nagy L.G."/>
            <person name="Floudas D."/>
            <person name="Copeland A."/>
            <person name="Barry K.W."/>
            <person name="Cichocki N."/>
            <person name="Veneault-Fourrey C."/>
            <person name="LaButti K."/>
            <person name="Lindquist E.A."/>
            <person name="Lipzen A."/>
            <person name="Lundell T."/>
            <person name="Morin E."/>
            <person name="Murat C."/>
            <person name="Riley R."/>
            <person name="Ohm R."/>
            <person name="Sun H."/>
            <person name="Tunlid A."/>
            <person name="Henrissat B."/>
            <person name="Grigoriev I.V."/>
            <person name="Hibbett D.S."/>
            <person name="Martin F."/>
        </authorList>
    </citation>
    <scope>NUCLEOTIDE SEQUENCE [LARGE SCALE GENOMIC DNA]</scope>
    <source>
        <strain evidence="10">MAFF 305830</strain>
    </source>
</reference>
<keyword evidence="10" id="KW-1185">Reference proteome</keyword>
<evidence type="ECO:0000256" key="6">
    <source>
        <dbReference type="PROSITE-ProRule" id="PRU01240"/>
    </source>
</evidence>
<sequence>MKPQVSAPGGIILSTYPTNKGSYAIESGTSMATPYVAGVSALLLQTKGASKETARAARDLLQTTARPVPESKNETALLQTASVQGAGLINAYSMVHYKTVVSPGQLLLNDTANFKGHHTIQIFNSGTKKMTYKLTHKPAGTAQSLVAGSIQQNVGPVPLTADAATVSMPRTITVNPGQKKTFEVDIRGPNVDAKTIPVYSGYIEITSQDGAEILAVTYLGIASKLKDATVLDNTDEFFGEKLPAELNAAGNITRNEETYTFVDTDYPSILFRLVMGTRKLVFDLVSENTAVPNTISRRDVETRRGLIGDLLGWLSGDGSYNQVPTVGGLDNWEYNPRHSNSPSPGVGYSTFALSTNKFANGTRIPNGRYKILLRALKITGNPTSEEDYEAWLSPVIVFNATSA</sequence>
<dbReference type="PANTHER" id="PTHR43399">
    <property type="entry name" value="SUBTILISIN-RELATED"/>
    <property type="match status" value="1"/>
</dbReference>
<gene>
    <name evidence="9" type="ORF">M408DRAFT_22004</name>
</gene>
<reference evidence="9 10" key="1">
    <citation type="submission" date="2014-04" db="EMBL/GenBank/DDBJ databases">
        <authorList>
            <consortium name="DOE Joint Genome Institute"/>
            <person name="Kuo A."/>
            <person name="Zuccaro A."/>
            <person name="Kohler A."/>
            <person name="Nagy L.G."/>
            <person name="Floudas D."/>
            <person name="Copeland A."/>
            <person name="Barry K.W."/>
            <person name="Cichocki N."/>
            <person name="Veneault-Fourrey C."/>
            <person name="LaButti K."/>
            <person name="Lindquist E.A."/>
            <person name="Lipzen A."/>
            <person name="Lundell T."/>
            <person name="Morin E."/>
            <person name="Murat C."/>
            <person name="Sun H."/>
            <person name="Tunlid A."/>
            <person name="Henrissat B."/>
            <person name="Grigoriev I.V."/>
            <person name="Hibbett D.S."/>
            <person name="Martin F."/>
            <person name="Nordberg H.P."/>
            <person name="Cantor M.N."/>
            <person name="Hua S.X."/>
        </authorList>
    </citation>
    <scope>NUCLEOTIDE SEQUENCE [LARGE SCALE GENOMIC DNA]</scope>
    <source>
        <strain evidence="9 10">MAFF 305830</strain>
    </source>
</reference>
<dbReference type="Gene3D" id="3.40.50.200">
    <property type="entry name" value="Peptidase S8/S53 domain"/>
    <property type="match status" value="1"/>
</dbReference>
<evidence type="ECO:0000259" key="8">
    <source>
        <dbReference type="Pfam" id="PF06280"/>
    </source>
</evidence>
<keyword evidence="5" id="KW-0720">Serine protease</keyword>
<dbReference type="PROSITE" id="PS51892">
    <property type="entry name" value="SUBTILASE"/>
    <property type="match status" value="1"/>
</dbReference>
<dbReference type="Pfam" id="PF06280">
    <property type="entry name" value="fn3_5"/>
    <property type="match status" value="1"/>
</dbReference>
<dbReference type="Pfam" id="PF00082">
    <property type="entry name" value="Peptidase_S8"/>
    <property type="match status" value="1"/>
</dbReference>
<comment type="similarity">
    <text evidence="1 6">Belongs to the peptidase S8 family.</text>
</comment>
<evidence type="ECO:0000313" key="9">
    <source>
        <dbReference type="EMBL" id="KIM30504.1"/>
    </source>
</evidence>
<feature type="domain" description="Peptidase S8/S53" evidence="7">
    <location>
        <begin position="1"/>
        <end position="72"/>
    </location>
</feature>
<evidence type="ECO:0000259" key="7">
    <source>
        <dbReference type="Pfam" id="PF00082"/>
    </source>
</evidence>
<dbReference type="InterPro" id="IPR000209">
    <property type="entry name" value="Peptidase_S8/S53_dom"/>
</dbReference>
<protein>
    <recommendedName>
        <fullName evidence="11">Peptidase S8/S53 domain-containing protein</fullName>
    </recommendedName>
</protein>
<dbReference type="PANTHER" id="PTHR43399:SF4">
    <property type="entry name" value="CELL WALL-ASSOCIATED PROTEASE"/>
    <property type="match status" value="1"/>
</dbReference>
<accession>A0A0C3BED9</accession>
<evidence type="ECO:0000256" key="4">
    <source>
        <dbReference type="ARBA" id="ARBA00022801"/>
    </source>
</evidence>
<dbReference type="SUPFAM" id="SSF52743">
    <property type="entry name" value="Subtilisin-like"/>
    <property type="match status" value="1"/>
</dbReference>
<evidence type="ECO:0000256" key="2">
    <source>
        <dbReference type="ARBA" id="ARBA00022670"/>
    </source>
</evidence>
<dbReference type="GO" id="GO:0016020">
    <property type="term" value="C:membrane"/>
    <property type="evidence" value="ECO:0007669"/>
    <property type="project" value="InterPro"/>
</dbReference>
<dbReference type="InterPro" id="IPR051048">
    <property type="entry name" value="Peptidase_S8/S53_subtilisin"/>
</dbReference>
<dbReference type="EMBL" id="KN824284">
    <property type="protein sequence ID" value="KIM30504.1"/>
    <property type="molecule type" value="Genomic_DNA"/>
</dbReference>
<evidence type="ECO:0000256" key="3">
    <source>
        <dbReference type="ARBA" id="ARBA00022729"/>
    </source>
</evidence>
<dbReference type="GO" id="GO:0006508">
    <property type="term" value="P:proteolysis"/>
    <property type="evidence" value="ECO:0007669"/>
    <property type="project" value="UniProtKB-KW"/>
</dbReference>
<dbReference type="OrthoDB" id="206201at2759"/>
<comment type="caution">
    <text evidence="6">Lacks conserved residue(s) required for the propagation of feature annotation.</text>
</comment>
<proteinExistence type="inferred from homology"/>
<keyword evidence="2" id="KW-0645">Protease</keyword>
<name>A0A0C3BED9_SERVB</name>
<organism evidence="9 10">
    <name type="scientific">Serendipita vermifera MAFF 305830</name>
    <dbReference type="NCBI Taxonomy" id="933852"/>
    <lineage>
        <taxon>Eukaryota</taxon>
        <taxon>Fungi</taxon>
        <taxon>Dikarya</taxon>
        <taxon>Basidiomycota</taxon>
        <taxon>Agaricomycotina</taxon>
        <taxon>Agaricomycetes</taxon>
        <taxon>Sebacinales</taxon>
        <taxon>Serendipitaceae</taxon>
        <taxon>Serendipita</taxon>
    </lineage>
</organism>